<evidence type="ECO:0000256" key="2">
    <source>
        <dbReference type="SAM" id="MobiDB-lite"/>
    </source>
</evidence>
<feature type="coiled-coil region" evidence="1">
    <location>
        <begin position="376"/>
        <end position="512"/>
    </location>
</feature>
<comment type="caution">
    <text evidence="3">The sequence shown here is derived from an EMBL/GenBank/DDBJ whole genome shotgun (WGS) entry which is preliminary data.</text>
</comment>
<evidence type="ECO:0000256" key="1">
    <source>
        <dbReference type="SAM" id="Coils"/>
    </source>
</evidence>
<dbReference type="EMBL" id="JBGBPQ010000003">
    <property type="protein sequence ID" value="KAL1526286.1"/>
    <property type="molecule type" value="Genomic_DNA"/>
</dbReference>
<feature type="region of interest" description="Disordered" evidence="2">
    <location>
        <begin position="1"/>
        <end position="23"/>
    </location>
</feature>
<accession>A0AB34JZF8</accession>
<gene>
    <name evidence="3" type="ORF">AB1Y20_015004</name>
</gene>
<evidence type="ECO:0000313" key="3">
    <source>
        <dbReference type="EMBL" id="KAL1526286.1"/>
    </source>
</evidence>
<name>A0AB34JZF8_PRYPA</name>
<feature type="region of interest" description="Disordered" evidence="2">
    <location>
        <begin position="280"/>
        <end position="314"/>
    </location>
</feature>
<feature type="coiled-coil region" evidence="1">
    <location>
        <begin position="316"/>
        <end position="343"/>
    </location>
</feature>
<evidence type="ECO:0000313" key="4">
    <source>
        <dbReference type="Proteomes" id="UP001515480"/>
    </source>
</evidence>
<protein>
    <submittedName>
        <fullName evidence="3">Uncharacterized protein</fullName>
    </submittedName>
</protein>
<feature type="region of interest" description="Disordered" evidence="2">
    <location>
        <begin position="111"/>
        <end position="193"/>
    </location>
</feature>
<sequence>MVPPSPARSSEDDDDFSPLPHLRRQLCESRTALQRAEARVLALTHAAAASQESAAVCARKLSASHAQVDVLQRELRHAEYASSLREAARRAELAEMEQRVKEAELRAQRAEEAAERVRVMAETKEKERGRCETEGEERTEGKAEAEGARARRKNAAGEKRKGAAERQNLQASRPASSSSEPTSGQEESQMQAAVAHLRERLHVIHKQVGAHGVALGGRLRALLPLLDVVRAELGAEPHASIASGGGRSLLVRQLREGLEDAIHIADQGAALHEEAEAAASPWGDEARGEGGGWEEGRGGVGTPRTPRRRGGGARVAVEAGGEEKQLRRELRAAREELRVGAAEKRRAKAVVGKYVGVVGRLQAAHAHVQTRVEEAHHHVKEARRRGEERARELEAEVARQVAAYGRECEQRKAAQRELSAAVERQRSLQGALAEKERELSELRGTGAEASRAIAAHASQQREALAQLEGAKAALRAREEEARLAAREAARQLEEARRRRDEEVRTLTAELEQAWMYARMRAPPPVASTRGGGCGASFAFPPQSVSPPRSPARGAIGAASTHRAECTNSGYLTSAASIYQLAPCLSSDSQASAREVAVAATLSNLDAQLQTLHMDIDLAAKQLSLTTQG</sequence>
<proteinExistence type="predicted"/>
<dbReference type="AlphaFoldDB" id="A0AB34JZF8"/>
<feature type="compositionally biased region" description="Low complexity" evidence="2">
    <location>
        <begin position="170"/>
        <end position="189"/>
    </location>
</feature>
<organism evidence="3 4">
    <name type="scientific">Prymnesium parvum</name>
    <name type="common">Toxic golden alga</name>
    <dbReference type="NCBI Taxonomy" id="97485"/>
    <lineage>
        <taxon>Eukaryota</taxon>
        <taxon>Haptista</taxon>
        <taxon>Haptophyta</taxon>
        <taxon>Prymnesiophyceae</taxon>
        <taxon>Prymnesiales</taxon>
        <taxon>Prymnesiaceae</taxon>
        <taxon>Prymnesium</taxon>
    </lineage>
</organism>
<reference evidence="3 4" key="1">
    <citation type="journal article" date="2024" name="Science">
        <title>Giant polyketide synthase enzymes in the biosynthesis of giant marine polyether toxins.</title>
        <authorList>
            <person name="Fallon T.R."/>
            <person name="Shende V.V."/>
            <person name="Wierzbicki I.H."/>
            <person name="Pendleton A.L."/>
            <person name="Watervoot N.F."/>
            <person name="Auber R.P."/>
            <person name="Gonzalez D.J."/>
            <person name="Wisecaver J.H."/>
            <person name="Moore B.S."/>
        </authorList>
    </citation>
    <scope>NUCLEOTIDE SEQUENCE [LARGE SCALE GENOMIC DNA]</scope>
    <source>
        <strain evidence="3 4">12B1</strain>
    </source>
</reference>
<keyword evidence="4" id="KW-1185">Reference proteome</keyword>
<feature type="compositionally biased region" description="Gly residues" evidence="2">
    <location>
        <begin position="289"/>
        <end position="301"/>
    </location>
</feature>
<feature type="compositionally biased region" description="Basic and acidic residues" evidence="2">
    <location>
        <begin position="111"/>
        <end position="164"/>
    </location>
</feature>
<keyword evidence="1" id="KW-0175">Coiled coil</keyword>
<dbReference type="Proteomes" id="UP001515480">
    <property type="component" value="Unassembled WGS sequence"/>
</dbReference>